<evidence type="ECO:0000256" key="3">
    <source>
        <dbReference type="ARBA" id="ARBA00023125"/>
    </source>
</evidence>
<evidence type="ECO:0000256" key="1">
    <source>
        <dbReference type="ARBA" id="ARBA00004123"/>
    </source>
</evidence>
<evidence type="ECO:0000313" key="7">
    <source>
        <dbReference type="EMBL" id="NWV10381.1"/>
    </source>
</evidence>
<dbReference type="PANTHER" id="PTHR10015:SF278">
    <property type="entry name" value="HEAT SHOCK FACTOR PROTEIN 5"/>
    <property type="match status" value="1"/>
</dbReference>
<keyword evidence="4" id="KW-0539">Nucleus</keyword>
<feature type="domain" description="HSF-type DNA-binding" evidence="6">
    <location>
        <begin position="5"/>
        <end position="119"/>
    </location>
</feature>
<dbReference type="GO" id="GO:0003700">
    <property type="term" value="F:DNA-binding transcription factor activity"/>
    <property type="evidence" value="ECO:0007669"/>
    <property type="project" value="InterPro"/>
</dbReference>
<dbReference type="Gene3D" id="1.10.10.10">
    <property type="entry name" value="Winged helix-like DNA-binding domain superfamily/Winged helix DNA-binding domain"/>
    <property type="match status" value="1"/>
</dbReference>
<name>A0A7K6C6V2_PTIVI</name>
<dbReference type="SUPFAM" id="SSF46785">
    <property type="entry name" value="Winged helix' DNA-binding domain"/>
    <property type="match status" value="1"/>
</dbReference>
<feature type="non-terminal residue" evidence="7">
    <location>
        <position position="143"/>
    </location>
</feature>
<proteinExistence type="inferred from homology"/>
<dbReference type="AlphaFoldDB" id="A0A7K6C6V2"/>
<comment type="subcellular location">
    <subcellularLocation>
        <location evidence="1">Nucleus</location>
    </subcellularLocation>
</comment>
<evidence type="ECO:0000256" key="5">
    <source>
        <dbReference type="RuleBase" id="RU004020"/>
    </source>
</evidence>
<evidence type="ECO:0000259" key="6">
    <source>
        <dbReference type="SMART" id="SM00415"/>
    </source>
</evidence>
<dbReference type="Pfam" id="PF00447">
    <property type="entry name" value="HSF_DNA-bind"/>
    <property type="match status" value="1"/>
</dbReference>
<dbReference type="PANTHER" id="PTHR10015">
    <property type="entry name" value="HEAT SHOCK TRANSCRIPTION FACTOR"/>
    <property type="match status" value="1"/>
</dbReference>
<protein>
    <submittedName>
        <fullName evidence="7">HSF5 protein</fullName>
    </submittedName>
</protein>
<organism evidence="7 8">
    <name type="scientific">Ptilonorhynchus violaceus</name>
    <name type="common">Satin bowerbird</name>
    <name type="synonym">Pyrrhocorax violaceus</name>
    <dbReference type="NCBI Taxonomy" id="28724"/>
    <lineage>
        <taxon>Eukaryota</taxon>
        <taxon>Metazoa</taxon>
        <taxon>Chordata</taxon>
        <taxon>Craniata</taxon>
        <taxon>Vertebrata</taxon>
        <taxon>Euteleostomi</taxon>
        <taxon>Archelosauria</taxon>
        <taxon>Archosauria</taxon>
        <taxon>Dinosauria</taxon>
        <taxon>Saurischia</taxon>
        <taxon>Theropoda</taxon>
        <taxon>Coelurosauria</taxon>
        <taxon>Aves</taxon>
        <taxon>Neognathae</taxon>
        <taxon>Neoaves</taxon>
        <taxon>Telluraves</taxon>
        <taxon>Australaves</taxon>
        <taxon>Passeriformes</taxon>
        <taxon>Ptilonorhynchidae</taxon>
        <taxon>Ptilonorhynchus</taxon>
    </lineage>
</organism>
<feature type="non-terminal residue" evidence="7">
    <location>
        <position position="1"/>
    </location>
</feature>
<reference evidence="7 8" key="1">
    <citation type="submission" date="2019-09" db="EMBL/GenBank/DDBJ databases">
        <title>Bird 10,000 Genomes (B10K) Project - Family phase.</title>
        <authorList>
            <person name="Zhang G."/>
        </authorList>
    </citation>
    <scope>NUCLEOTIDE SEQUENCE [LARGE SCALE GENOMIC DNA]</scope>
    <source>
        <strain evidence="7">B10K-DU-012-10</strain>
        <tissue evidence="7">Blood</tissue>
    </source>
</reference>
<dbReference type="Proteomes" id="UP000584880">
    <property type="component" value="Unassembled WGS sequence"/>
</dbReference>
<evidence type="ECO:0000256" key="4">
    <source>
        <dbReference type="ARBA" id="ARBA00023242"/>
    </source>
</evidence>
<dbReference type="GO" id="GO:0005634">
    <property type="term" value="C:nucleus"/>
    <property type="evidence" value="ECO:0007669"/>
    <property type="project" value="UniProtKB-SubCell"/>
</dbReference>
<dbReference type="InterPro" id="IPR000232">
    <property type="entry name" value="HSF_DNA-bd"/>
</dbReference>
<evidence type="ECO:0000256" key="2">
    <source>
        <dbReference type="ARBA" id="ARBA00006403"/>
    </source>
</evidence>
<dbReference type="EMBL" id="VZRJ01008672">
    <property type="protein sequence ID" value="NWV10381.1"/>
    <property type="molecule type" value="Genomic_DNA"/>
</dbReference>
<accession>A0A7K6C6V2</accession>
<dbReference type="GO" id="GO:0043565">
    <property type="term" value="F:sequence-specific DNA binding"/>
    <property type="evidence" value="ECO:0007669"/>
    <property type="project" value="InterPro"/>
</dbReference>
<dbReference type="SMART" id="SM00415">
    <property type="entry name" value="HSF"/>
    <property type="match status" value="1"/>
</dbReference>
<keyword evidence="3" id="KW-0238">DNA-binding</keyword>
<evidence type="ECO:0000313" key="8">
    <source>
        <dbReference type="Proteomes" id="UP000584880"/>
    </source>
</evidence>
<dbReference type="InterPro" id="IPR036388">
    <property type="entry name" value="WH-like_DNA-bd_sf"/>
</dbReference>
<gene>
    <name evidence="7" type="primary">Hsf5_1</name>
    <name evidence="7" type="ORF">PTIVIO_R08810</name>
</gene>
<keyword evidence="8" id="KW-1185">Reference proteome</keyword>
<comment type="similarity">
    <text evidence="2 5">Belongs to the HSF family.</text>
</comment>
<comment type="caution">
    <text evidence="7">The sequence shown here is derived from an EMBL/GenBank/DDBJ whole genome shotgun (WGS) entry which is preliminary data.</text>
</comment>
<dbReference type="InterPro" id="IPR036390">
    <property type="entry name" value="WH_DNA-bd_sf"/>
</dbReference>
<sequence>PAGLNTGTFPTRLWHLVNSPHVYFVRWDSQGQGLLIDHALFERELILAKITVADRAGGKDAGAAAPNAFKARHFSSFVRQFNLYGFHKLLAGSAGVLLYFWSPNFQHHDPKLLVRIKRLTRANRDRLVAGLEVCSRQPSHFQQ</sequence>